<evidence type="ECO:0000256" key="3">
    <source>
        <dbReference type="ARBA" id="ARBA00022989"/>
    </source>
</evidence>
<feature type="transmembrane region" description="Helical" evidence="5">
    <location>
        <begin position="275"/>
        <end position="293"/>
    </location>
</feature>
<dbReference type="STRING" id="572480.Arnit_1569"/>
<dbReference type="InterPro" id="IPR001898">
    <property type="entry name" value="SLC13A/DASS"/>
</dbReference>
<keyword evidence="7" id="KW-1185">Reference proteome</keyword>
<name>D5V656_ARCNC</name>
<dbReference type="Pfam" id="PF00939">
    <property type="entry name" value="Na_sulph_symp"/>
    <property type="match status" value="1"/>
</dbReference>
<feature type="transmembrane region" description="Helical" evidence="5">
    <location>
        <begin position="137"/>
        <end position="154"/>
    </location>
</feature>
<proteinExistence type="predicted"/>
<feature type="transmembrane region" description="Helical" evidence="5">
    <location>
        <begin position="305"/>
        <end position="325"/>
    </location>
</feature>
<dbReference type="HOGENOM" id="CLU_005170_7_1_7"/>
<accession>D5V656</accession>
<dbReference type="EMBL" id="CP001999">
    <property type="protein sequence ID" value="ADG93223.1"/>
    <property type="molecule type" value="Genomic_DNA"/>
</dbReference>
<feature type="transmembrane region" description="Helical" evidence="5">
    <location>
        <begin position="425"/>
        <end position="444"/>
    </location>
</feature>
<evidence type="ECO:0000256" key="1">
    <source>
        <dbReference type="ARBA" id="ARBA00004141"/>
    </source>
</evidence>
<feature type="transmembrane region" description="Helical" evidence="5">
    <location>
        <begin position="204"/>
        <end position="230"/>
    </location>
</feature>
<feature type="transmembrane region" description="Helical" evidence="5">
    <location>
        <begin position="392"/>
        <end position="413"/>
    </location>
</feature>
<feature type="transmembrane region" description="Helical" evidence="5">
    <location>
        <begin position="6"/>
        <end position="26"/>
    </location>
</feature>
<feature type="transmembrane region" description="Helical" evidence="5">
    <location>
        <begin position="69"/>
        <end position="92"/>
    </location>
</feature>
<dbReference type="RefSeq" id="WP_013135368.1">
    <property type="nucleotide sequence ID" value="NC_014166.1"/>
</dbReference>
<dbReference type="PANTHER" id="PTHR10283">
    <property type="entry name" value="SOLUTE CARRIER FAMILY 13 MEMBER"/>
    <property type="match status" value="1"/>
</dbReference>
<feature type="transmembrane region" description="Helical" evidence="5">
    <location>
        <begin position="113"/>
        <end position="131"/>
    </location>
</feature>
<feature type="transmembrane region" description="Helical" evidence="5">
    <location>
        <begin position="251"/>
        <end position="269"/>
    </location>
</feature>
<dbReference type="eggNOG" id="COG0471">
    <property type="taxonomic scope" value="Bacteria"/>
</dbReference>
<dbReference type="GO" id="GO:0005886">
    <property type="term" value="C:plasma membrane"/>
    <property type="evidence" value="ECO:0007669"/>
    <property type="project" value="TreeGrafter"/>
</dbReference>
<feature type="transmembrane region" description="Helical" evidence="5">
    <location>
        <begin position="38"/>
        <end position="63"/>
    </location>
</feature>
<keyword evidence="2 5" id="KW-0812">Transmembrane</keyword>
<comment type="subcellular location">
    <subcellularLocation>
        <location evidence="1">Membrane</location>
        <topology evidence="1">Multi-pass membrane protein</topology>
    </subcellularLocation>
</comment>
<dbReference type="OrthoDB" id="5460483at2"/>
<evidence type="ECO:0000313" key="6">
    <source>
        <dbReference type="EMBL" id="ADG93223.1"/>
    </source>
</evidence>
<evidence type="ECO:0000313" key="7">
    <source>
        <dbReference type="Proteomes" id="UP000000939"/>
    </source>
</evidence>
<sequence length="450" mass="50090">MSKTVLLITIPVFLYSILSNFIINLNDLLLISIVLSTILFWATNLVPGFYSSLLFLFACTAFSLSSKELIFSGFASSAFWLVFAGMLIGTAIKNVNLTHRFSKIFSNLENVTYLNIIISITIFSALASFVMPSSVGRVVMMVPLAIAVANSFGFKENDKGYIGILLAFIITTSMSGFAILPANIPNMILTGLTSQLYDYNILYSHYLITNFLVFTILKDIIIVILIYNFFNDTPKIINKNKTKLKFSKNELIVIFTILLMITFWATDFIHKISPSIIAICGILFLAVPSIGIIKSKDINSINFSSLLYVATIIGLGTVVAHNDYIKDVLSSLINLYVPSQYGILNYMKVTLVMSLTGIIATQPSIPAIFTPMAEQISSVTGFSFDQILMMQVAAYSNIFFAHQAPPLIVGLALSKIKQRHILKVLLTLALLTTLFLYPLQYFWVEFLKLF</sequence>
<dbReference type="KEGG" id="ant:Arnit_1569"/>
<dbReference type="AlphaFoldDB" id="D5V656"/>
<protein>
    <submittedName>
        <fullName evidence="6">Sodium/sulphate symporter</fullName>
    </submittedName>
</protein>
<dbReference type="GO" id="GO:0008514">
    <property type="term" value="F:organic anion transmembrane transporter activity"/>
    <property type="evidence" value="ECO:0007669"/>
    <property type="project" value="UniProtKB-ARBA"/>
</dbReference>
<evidence type="ECO:0000256" key="2">
    <source>
        <dbReference type="ARBA" id="ARBA00022692"/>
    </source>
</evidence>
<gene>
    <name evidence="6" type="ordered locus">Arnit_1569</name>
</gene>
<evidence type="ECO:0000256" key="5">
    <source>
        <dbReference type="SAM" id="Phobius"/>
    </source>
</evidence>
<dbReference type="GO" id="GO:1905039">
    <property type="term" value="P:carboxylic acid transmembrane transport"/>
    <property type="evidence" value="ECO:0007669"/>
    <property type="project" value="UniProtKB-ARBA"/>
</dbReference>
<dbReference type="Proteomes" id="UP000000939">
    <property type="component" value="Chromosome"/>
</dbReference>
<keyword evidence="4 5" id="KW-0472">Membrane</keyword>
<evidence type="ECO:0000256" key="4">
    <source>
        <dbReference type="ARBA" id="ARBA00023136"/>
    </source>
</evidence>
<reference evidence="6 7" key="1">
    <citation type="journal article" date="2010" name="Stand. Genomic Sci.">
        <title>Complete genome sequence of Arcobacter nitrofigilis type strain (CI).</title>
        <authorList>
            <person name="Pati A."/>
            <person name="Gronow S."/>
            <person name="Lapidus A."/>
            <person name="Copeland A."/>
            <person name="Glavina Del Rio T."/>
            <person name="Nolan M."/>
            <person name="Lucas S."/>
            <person name="Tice H."/>
            <person name="Cheng J.F."/>
            <person name="Han C."/>
            <person name="Chertkov O."/>
            <person name="Bruce D."/>
            <person name="Tapia R."/>
            <person name="Goodwin L."/>
            <person name="Pitluck S."/>
            <person name="Liolios K."/>
            <person name="Ivanova N."/>
            <person name="Mavromatis K."/>
            <person name="Chen A."/>
            <person name="Palaniappan K."/>
            <person name="Land M."/>
            <person name="Hauser L."/>
            <person name="Chang Y.J."/>
            <person name="Jeffries C.D."/>
            <person name="Detter J.C."/>
            <person name="Rohde M."/>
            <person name="Goker M."/>
            <person name="Bristow J."/>
            <person name="Eisen J.A."/>
            <person name="Markowitz V."/>
            <person name="Hugenholtz P."/>
            <person name="Klenk H.P."/>
            <person name="Kyrpides N.C."/>
        </authorList>
    </citation>
    <scope>NUCLEOTIDE SEQUENCE [LARGE SCALE GENOMIC DNA]</scope>
    <source>
        <strain evidence="7">ATCC 33309 / DSM 7299 / CCUG 15893 / LMG 7604 / NCTC 12251 / CI</strain>
    </source>
</reference>
<dbReference type="PANTHER" id="PTHR10283:SF82">
    <property type="entry name" value="SOLUTE CARRIER FAMILY 13 MEMBER 2"/>
    <property type="match status" value="1"/>
</dbReference>
<feature type="transmembrane region" description="Helical" evidence="5">
    <location>
        <begin position="161"/>
        <end position="184"/>
    </location>
</feature>
<organism evidence="6 7">
    <name type="scientific">Arcobacter nitrofigilis (strain ATCC 33309 / DSM 7299 / CCUG 15893 / LMG 7604 / NCTC 12251 / CI)</name>
    <name type="common">Campylobacter nitrofigilis</name>
    <dbReference type="NCBI Taxonomy" id="572480"/>
    <lineage>
        <taxon>Bacteria</taxon>
        <taxon>Pseudomonadati</taxon>
        <taxon>Campylobacterota</taxon>
        <taxon>Epsilonproteobacteria</taxon>
        <taxon>Campylobacterales</taxon>
        <taxon>Arcobacteraceae</taxon>
        <taxon>Arcobacter</taxon>
    </lineage>
</organism>
<keyword evidence="3 5" id="KW-1133">Transmembrane helix</keyword>